<protein>
    <submittedName>
        <fullName evidence="1">Uncharacterized protein</fullName>
    </submittedName>
</protein>
<accession>A0A076G6T5</accession>
<dbReference type="EMBL" id="KM190144">
    <property type="protein sequence ID" value="AII27695.1"/>
    <property type="molecule type" value="Genomic_DNA"/>
</dbReference>
<dbReference type="RefSeq" id="YP_009111226.1">
    <property type="nucleotide sequence ID" value="NC_025830.1"/>
</dbReference>
<evidence type="ECO:0000313" key="1">
    <source>
        <dbReference type="EMBL" id="AII27695.1"/>
    </source>
</evidence>
<dbReference type="Proteomes" id="UP000028961">
    <property type="component" value="Segment"/>
</dbReference>
<keyword evidence="2" id="KW-1185">Reference proteome</keyword>
<gene>
    <name evidence="1" type="ORF">Av05_00152</name>
</gene>
<organism evidence="1 2">
    <name type="scientific">Escherichia phage Av-05</name>
    <dbReference type="NCBI Taxonomy" id="1527519"/>
    <lineage>
        <taxon>Viruses</taxon>
        <taxon>Duplodnaviria</taxon>
        <taxon>Heunggongvirae</taxon>
        <taxon>Uroviricota</taxon>
        <taxon>Caudoviricetes</taxon>
        <taxon>Vequintavirinae</taxon>
        <taxon>Avunavirus</taxon>
        <taxon>Avunavirus Av05</taxon>
    </lineage>
</organism>
<name>A0A076G6T5_9CAUD</name>
<dbReference type="OrthoDB" id="27855at10239"/>
<sequence>MALIVSTTHTTVERGMLKAKCDTIIFENEEQGREFIEDNKTFVYSVQKAHIVKEKQNNDYN</sequence>
<evidence type="ECO:0000313" key="2">
    <source>
        <dbReference type="Proteomes" id="UP000028961"/>
    </source>
</evidence>
<dbReference type="GeneID" id="22475493"/>
<reference evidence="1 2" key="1">
    <citation type="journal article" date="2015" name="Genome Announc.">
        <title>Genomic Analysis of Broad-Host-Range Enterobacteriophage Av-05.</title>
        <authorList>
            <person name="Amarillas L."/>
            <person name="Lopez-Cuevas O."/>
            <person name="Leon-Felix J."/>
            <person name="Castro-Del Campo N."/>
            <person name="Gerba C.P."/>
            <person name="Chaidez C."/>
        </authorList>
    </citation>
    <scope>NUCLEOTIDE SEQUENCE [LARGE SCALE GENOMIC DNA]</scope>
</reference>
<dbReference type="KEGG" id="vg:22475493"/>
<proteinExistence type="predicted"/>